<feature type="short sequence motif" description="Histidine triad motif" evidence="2 3">
    <location>
        <begin position="92"/>
        <end position="96"/>
    </location>
</feature>
<keyword evidence="6" id="KW-1185">Reference proteome</keyword>
<dbReference type="InterPro" id="IPR011146">
    <property type="entry name" value="HIT-like"/>
</dbReference>
<organism evidence="5 6">
    <name type="scientific">Candidatus Microsaccharimonas sossegonensis</name>
    <dbReference type="NCBI Taxonomy" id="2506948"/>
    <lineage>
        <taxon>Bacteria</taxon>
        <taxon>Candidatus Saccharimonadota</taxon>
        <taxon>Candidatus Saccharimonadia</taxon>
        <taxon>Candidatus Saccharimonadales</taxon>
        <taxon>Candidatus Saccharimonadaceae</taxon>
        <taxon>Candidatus Microsaccharimonas</taxon>
    </lineage>
</organism>
<dbReference type="Gene3D" id="3.30.428.10">
    <property type="entry name" value="HIT-like"/>
    <property type="match status" value="1"/>
</dbReference>
<dbReference type="Proteomes" id="UP000289257">
    <property type="component" value="Unassembled WGS sequence"/>
</dbReference>
<accession>A0A4Q0AH25</accession>
<dbReference type="Pfam" id="PF01230">
    <property type="entry name" value="HIT"/>
    <property type="match status" value="1"/>
</dbReference>
<evidence type="ECO:0000256" key="1">
    <source>
        <dbReference type="PIRSR" id="PIRSR601310-1"/>
    </source>
</evidence>
<dbReference type="AlphaFoldDB" id="A0A4Q0AH25"/>
<dbReference type="EMBL" id="SCKX01000001">
    <property type="protein sequence ID" value="RWZ78394.1"/>
    <property type="molecule type" value="Genomic_DNA"/>
</dbReference>
<evidence type="ECO:0000313" key="5">
    <source>
        <dbReference type="EMBL" id="RWZ78394.1"/>
    </source>
</evidence>
<proteinExistence type="predicted"/>
<dbReference type="InterPro" id="IPR036265">
    <property type="entry name" value="HIT-like_sf"/>
</dbReference>
<evidence type="ECO:0000256" key="3">
    <source>
        <dbReference type="PROSITE-ProRule" id="PRU00464"/>
    </source>
</evidence>
<dbReference type="SUPFAM" id="SSF54197">
    <property type="entry name" value="HIT-like"/>
    <property type="match status" value="1"/>
</dbReference>
<protein>
    <submittedName>
        <fullName evidence="5">HIT domain-containing protein</fullName>
    </submittedName>
</protein>
<dbReference type="InterPro" id="IPR001310">
    <property type="entry name" value="Histidine_triad_HIT"/>
</dbReference>
<sequence length="130" mass="14777">MQDSIFTKIIKGEIPSHKIYEDDDVFAFLDIHPIAPGHMLVVPKKQVEFIWDLDDETYTKLTLATKKIALHIREVTNVPYIGEKIIGVDVPHVHIHLVPFTNVEEYHNIPDSSAEPDHAKLANVAELLSF</sequence>
<feature type="domain" description="HIT" evidence="4">
    <location>
        <begin position="5"/>
        <end position="108"/>
    </location>
</feature>
<dbReference type="GO" id="GO:0003824">
    <property type="term" value="F:catalytic activity"/>
    <property type="evidence" value="ECO:0007669"/>
    <property type="project" value="InterPro"/>
</dbReference>
<reference evidence="5" key="1">
    <citation type="submission" date="2019-01" db="EMBL/GenBank/DDBJ databases">
        <title>Genomic signatures and co-occurrence patterns of the ultra-small Saccharimodia (Patescibacteria phylum) suggest a symbiotic lifestyle.</title>
        <authorList>
            <person name="Lemos L."/>
            <person name="Medeiros J."/>
            <person name="Andreote F."/>
            <person name="Fernandes G."/>
            <person name="Varani A."/>
            <person name="Oliveira G."/>
            <person name="Pylro V."/>
        </authorList>
    </citation>
    <scope>NUCLEOTIDE SEQUENCE [LARGE SCALE GENOMIC DNA]</scope>
    <source>
        <strain evidence="5">AMD02</strain>
    </source>
</reference>
<gene>
    <name evidence="5" type="ORF">EOT05_01380</name>
</gene>
<feature type="active site" description="Tele-AMP-histidine intermediate" evidence="1">
    <location>
        <position position="94"/>
    </location>
</feature>
<dbReference type="PROSITE" id="PS51084">
    <property type="entry name" value="HIT_2"/>
    <property type="match status" value="1"/>
</dbReference>
<evidence type="ECO:0000259" key="4">
    <source>
        <dbReference type="PROSITE" id="PS51084"/>
    </source>
</evidence>
<evidence type="ECO:0000256" key="2">
    <source>
        <dbReference type="PIRSR" id="PIRSR601310-3"/>
    </source>
</evidence>
<dbReference type="PANTHER" id="PTHR46648:SF1">
    <property type="entry name" value="ADENOSINE 5'-MONOPHOSPHORAMIDASE HNT1"/>
    <property type="match status" value="1"/>
</dbReference>
<evidence type="ECO:0000313" key="6">
    <source>
        <dbReference type="Proteomes" id="UP000289257"/>
    </source>
</evidence>
<comment type="caution">
    <text evidence="5">The sequence shown here is derived from an EMBL/GenBank/DDBJ whole genome shotgun (WGS) entry which is preliminary data.</text>
</comment>
<dbReference type="PANTHER" id="PTHR46648">
    <property type="entry name" value="HIT FAMILY PROTEIN 1"/>
    <property type="match status" value="1"/>
</dbReference>
<dbReference type="PRINTS" id="PR00332">
    <property type="entry name" value="HISTRIAD"/>
</dbReference>
<name>A0A4Q0AH25_9BACT</name>
<dbReference type="GO" id="GO:0009117">
    <property type="term" value="P:nucleotide metabolic process"/>
    <property type="evidence" value="ECO:0007669"/>
    <property type="project" value="TreeGrafter"/>
</dbReference>